<keyword evidence="3" id="KW-1185">Reference proteome</keyword>
<dbReference type="EMBL" id="CABITT030000006">
    <property type="protein sequence ID" value="VVB09246.1"/>
    <property type="molecule type" value="Genomic_DNA"/>
</dbReference>
<dbReference type="InterPro" id="IPR040275">
    <property type="entry name" value="At5g39450-like"/>
</dbReference>
<dbReference type="InterPro" id="IPR036047">
    <property type="entry name" value="F-box-like_dom_sf"/>
</dbReference>
<comment type="caution">
    <text evidence="2">The sequence shown here is derived from an EMBL/GenBank/DDBJ whole genome shotgun (WGS) entry which is preliminary data.</text>
</comment>
<evidence type="ECO:0000259" key="1">
    <source>
        <dbReference type="PROSITE" id="PS50181"/>
    </source>
</evidence>
<evidence type="ECO:0000313" key="3">
    <source>
        <dbReference type="Proteomes" id="UP000489600"/>
    </source>
</evidence>
<organism evidence="2 3">
    <name type="scientific">Arabis nemorensis</name>
    <dbReference type="NCBI Taxonomy" id="586526"/>
    <lineage>
        <taxon>Eukaryota</taxon>
        <taxon>Viridiplantae</taxon>
        <taxon>Streptophyta</taxon>
        <taxon>Embryophyta</taxon>
        <taxon>Tracheophyta</taxon>
        <taxon>Spermatophyta</taxon>
        <taxon>Magnoliopsida</taxon>
        <taxon>eudicotyledons</taxon>
        <taxon>Gunneridae</taxon>
        <taxon>Pentapetalae</taxon>
        <taxon>rosids</taxon>
        <taxon>malvids</taxon>
        <taxon>Brassicales</taxon>
        <taxon>Brassicaceae</taxon>
        <taxon>Arabideae</taxon>
        <taxon>Arabis</taxon>
    </lineage>
</organism>
<evidence type="ECO:0000313" key="2">
    <source>
        <dbReference type="EMBL" id="VVB09246.1"/>
    </source>
</evidence>
<dbReference type="PANTHER" id="PTHR31370:SF2">
    <property type="entry name" value="OS08G0105100 PROTEIN"/>
    <property type="match status" value="1"/>
</dbReference>
<dbReference type="PROSITE" id="PS50181">
    <property type="entry name" value="FBOX"/>
    <property type="match status" value="1"/>
</dbReference>
<sequence length="568" mass="64124">MKISDLESESSGACLLLLLPEDVFGVISRFLSPNDIFNLSLSCKSLCDLVDSEKIWLVQCEVVKVLPLYEILQWRIGISSYKALCRFLVEVMKPLVGIWVHQNPELGNVVYVMPGFLSVVGCRIIPQEVGPLGIEEGRVMWSPVFEIICCFDGSTGFFLHGRDRDGSCLYPGFVMGIEKSCNVLLLEVEPRREKNLCSEIESALLGKKEVRFSFCKLAFSDRRKLLDLVTGRVGLTVPELSNGKLFQRSKDDKAMLLERRTMLLKMHKFGGNWDHMNLEDELCSIPIQVDINDMWKNLGYDDENQIQGTQRKSFSKYFRSRMKHILGRSSSSKNTSSSSEIKRLNLQSFLSSGDSVGLSIKASKTKLSSYRGWPNMHETHFALYKLPIKNPVDSQEYAGLWGGTFGWPPGKCTEDKPGKALFLLMLTYEKSQVDSERLLIGTKILEGTHYVMHPNGSAMFVVNIDSPTFELFPFDTNGEDFEQSYTGEGIAKGYGFRYPGYKPGSLFITSKGLLMFVWKETKVVLTLQRLNLEELLKKGLFVPPLPPSLNFTYLTKSHTNVFASGRKT</sequence>
<proteinExistence type="predicted"/>
<protein>
    <recommendedName>
        <fullName evidence="1">F-box domain-containing protein</fullName>
    </recommendedName>
</protein>
<name>A0A565C6I1_9BRAS</name>
<dbReference type="PANTHER" id="PTHR31370">
    <property type="entry name" value="F-BOX PROTEIN FAMILY-LIKE"/>
    <property type="match status" value="1"/>
</dbReference>
<gene>
    <name evidence="2" type="ORF">ANE_LOCUS19690</name>
</gene>
<dbReference type="Proteomes" id="UP000489600">
    <property type="component" value="Unassembled WGS sequence"/>
</dbReference>
<feature type="domain" description="F-box" evidence="1">
    <location>
        <begin position="13"/>
        <end position="59"/>
    </location>
</feature>
<dbReference type="SUPFAM" id="SSF81383">
    <property type="entry name" value="F-box domain"/>
    <property type="match status" value="1"/>
</dbReference>
<dbReference type="SMART" id="SM00256">
    <property type="entry name" value="FBOX"/>
    <property type="match status" value="1"/>
</dbReference>
<dbReference type="AlphaFoldDB" id="A0A565C6I1"/>
<dbReference type="InterPro" id="IPR001810">
    <property type="entry name" value="F-box_dom"/>
</dbReference>
<dbReference type="OrthoDB" id="441172at2759"/>
<accession>A0A565C6I1</accession>
<reference evidence="2" key="1">
    <citation type="submission" date="2019-07" db="EMBL/GenBank/DDBJ databases">
        <authorList>
            <person name="Dittberner H."/>
        </authorList>
    </citation>
    <scope>NUCLEOTIDE SEQUENCE [LARGE SCALE GENOMIC DNA]</scope>
</reference>
<dbReference type="Pfam" id="PF00646">
    <property type="entry name" value="F-box"/>
    <property type="match status" value="1"/>
</dbReference>